<dbReference type="Gene3D" id="2.60.40.10">
    <property type="entry name" value="Immunoglobulins"/>
    <property type="match status" value="1"/>
</dbReference>
<dbReference type="InterPro" id="IPR013783">
    <property type="entry name" value="Ig-like_fold"/>
</dbReference>
<keyword evidence="4" id="KW-1185">Reference proteome</keyword>
<proteinExistence type="predicted"/>
<dbReference type="Gene3D" id="3.40.190.10">
    <property type="entry name" value="Periplasmic binding protein-like II"/>
    <property type="match status" value="1"/>
</dbReference>
<comment type="caution">
    <text evidence="3">The sequence shown here is derived from an EMBL/GenBank/DDBJ whole genome shotgun (WGS) entry which is preliminary data.</text>
</comment>
<evidence type="ECO:0000256" key="2">
    <source>
        <dbReference type="SAM" id="SignalP"/>
    </source>
</evidence>
<evidence type="ECO:0000313" key="3">
    <source>
        <dbReference type="EMBL" id="MDA3729966.1"/>
    </source>
</evidence>
<protein>
    <recommendedName>
        <fullName evidence="5">Extracellular solute-binding protein</fullName>
    </recommendedName>
</protein>
<feature type="signal peptide" evidence="2">
    <location>
        <begin position="1"/>
        <end position="23"/>
    </location>
</feature>
<keyword evidence="2" id="KW-0732">Signal</keyword>
<dbReference type="EMBL" id="JAQIFT010000004">
    <property type="protein sequence ID" value="MDA3729966.1"/>
    <property type="molecule type" value="Genomic_DNA"/>
</dbReference>
<evidence type="ECO:0000313" key="4">
    <source>
        <dbReference type="Proteomes" id="UP001169242"/>
    </source>
</evidence>
<dbReference type="Proteomes" id="UP001169242">
    <property type="component" value="Unassembled WGS sequence"/>
</dbReference>
<accession>A0AA42DJA6</accession>
<evidence type="ECO:0008006" key="5">
    <source>
        <dbReference type="Google" id="ProtNLM"/>
    </source>
</evidence>
<dbReference type="PROSITE" id="PS51257">
    <property type="entry name" value="PROKAR_LIPOPROTEIN"/>
    <property type="match status" value="1"/>
</dbReference>
<reference evidence="3" key="1">
    <citation type="journal article" date="2023" name="Int. J. Syst. Evol. Microbiol.">
        <title>&lt;i&gt;Holtiella tumoricola&lt;/i&gt; gen. nov. sp. nov., isolated from a human clinical sample.</title>
        <authorList>
            <person name="Allen-Vercoe E."/>
            <person name="Daigneault M.C."/>
            <person name="Vancuren S.J."/>
            <person name="Cochrane K."/>
            <person name="O'Neal L.L."/>
            <person name="Sankaranarayanan K."/>
            <person name="Lawson P.A."/>
        </authorList>
    </citation>
    <scope>NUCLEOTIDE SEQUENCE</scope>
    <source>
        <strain evidence="3">CC70A</strain>
    </source>
</reference>
<sequence length="672" mass="72811">MLKKFSKVLALGLAGAIALTGCAGGKGAETGNNTDTAPKGDKGETTVIRIGSHAANSMNPNYKDPVTGEYAMNEVDREIRIQAMQKVKDELNVDIEWVQFPGDTTEVLLQSVMAGDPVADVVNLYANSQGTILGQNVLQPLDNYMDAFLPDCEIPAPIYGKQYFIEVSGGGTHPLSPLFYNIDYIEQVDALKENGKTIYPTDLYKEGKWTWSVFEDYLAKINAHYANSQAPERPEKRIDAYRTDYTETLIQAMHSAGGSIYGQEGLGIESKGTKEAVAYVEGLINKGLLVTEVVEGTSNRPYNAQGAPFEMGESVFTNIEDWRSSGAASKAADRGQSLGFIPFPRPDSMAFDDPNYRQVRTGGESWAILRGVDEAKIPVAIQTYQLFNSEVQKLTKEVNGGADEKAPIRIGIDLFHEEIGADMQDIYYSSTEATVVNELSNMTGVYWDFMKIAGDSIFGVDGSPSYEVAVEAKKAIITDKIASVEATLNSTEVKDNIAPAFTQVEAGKTYAFPKGTDPASIDWASEFTVADNVDGKLDAANIKWDSSATDFNTVGVYSKGVVGTISDSNENEGKQNINITIYDGNNTTAPTLTMKEEMRTITVGEESANINWANDFVEAATDKDGLDLKSKVVADLSEIDTTTAGTYNVAITVTDYAGNEATQTIEVQVVAE</sequence>
<feature type="chain" id="PRO_5041406288" description="Extracellular solute-binding protein" evidence="2">
    <location>
        <begin position="24"/>
        <end position="672"/>
    </location>
</feature>
<dbReference type="RefSeq" id="WP_271010730.1">
    <property type="nucleotide sequence ID" value="NZ_JAQIFT010000004.1"/>
</dbReference>
<gene>
    <name evidence="3" type="ORF">PBV87_00365</name>
</gene>
<dbReference type="AlphaFoldDB" id="A0AA42DJA6"/>
<evidence type="ECO:0000256" key="1">
    <source>
        <dbReference type="SAM" id="MobiDB-lite"/>
    </source>
</evidence>
<feature type="region of interest" description="Disordered" evidence="1">
    <location>
        <begin position="24"/>
        <end position="43"/>
    </location>
</feature>
<name>A0AA42DJA6_9FIRM</name>
<organism evidence="3 4">
    <name type="scientific">Holtiella tumoricola</name>
    <dbReference type="NCBI Taxonomy" id="3018743"/>
    <lineage>
        <taxon>Bacteria</taxon>
        <taxon>Bacillati</taxon>
        <taxon>Bacillota</taxon>
        <taxon>Clostridia</taxon>
        <taxon>Lachnospirales</taxon>
        <taxon>Cellulosilyticaceae</taxon>
        <taxon>Holtiella</taxon>
    </lineage>
</organism>
<dbReference type="SUPFAM" id="SSF53850">
    <property type="entry name" value="Periplasmic binding protein-like II"/>
    <property type="match status" value="1"/>
</dbReference>